<dbReference type="eggNOG" id="ENOG50330P3">
    <property type="taxonomic scope" value="Bacteria"/>
</dbReference>
<feature type="transmembrane region" description="Helical" evidence="1">
    <location>
        <begin position="105"/>
        <end position="131"/>
    </location>
</feature>
<proteinExistence type="predicted"/>
<dbReference type="STRING" id="1123501.Wenmar_02589"/>
<evidence type="ECO:0000313" key="3">
    <source>
        <dbReference type="Proteomes" id="UP000035100"/>
    </source>
</evidence>
<keyword evidence="1" id="KW-0812">Transmembrane</keyword>
<feature type="transmembrane region" description="Helical" evidence="1">
    <location>
        <begin position="20"/>
        <end position="44"/>
    </location>
</feature>
<comment type="caution">
    <text evidence="2">The sequence shown here is derived from an EMBL/GenBank/DDBJ whole genome shotgun (WGS) entry which is preliminary data.</text>
</comment>
<dbReference type="OrthoDB" id="7264282at2"/>
<sequence>MAERKQLHREFSEELSSLWRIAIAPSVWAIHFVASYGLAAVWCAKWSDATLLGDVSAWRVLICGASVVALGIIGWIGWKAWRQWDFLEDWDYTHPLATEEDRHEFLGHAAFLLAVLSAVGVIATTLPALLISTCT</sequence>
<organism evidence="2 3">
    <name type="scientific">Wenxinia marina DSM 24838</name>
    <dbReference type="NCBI Taxonomy" id="1123501"/>
    <lineage>
        <taxon>Bacteria</taxon>
        <taxon>Pseudomonadati</taxon>
        <taxon>Pseudomonadota</taxon>
        <taxon>Alphaproteobacteria</taxon>
        <taxon>Rhodobacterales</taxon>
        <taxon>Roseobacteraceae</taxon>
        <taxon>Wenxinia</taxon>
    </lineage>
</organism>
<protein>
    <submittedName>
        <fullName evidence="2">Uncharacterized protein</fullName>
    </submittedName>
</protein>
<evidence type="ECO:0000313" key="2">
    <source>
        <dbReference type="EMBL" id="KIQ68860.1"/>
    </source>
</evidence>
<gene>
    <name evidence="2" type="ORF">Wenmar_02589</name>
</gene>
<keyword evidence="1" id="KW-0472">Membrane</keyword>
<dbReference type="AlphaFoldDB" id="A0A0D0NKL1"/>
<dbReference type="RefSeq" id="WP_026198254.1">
    <property type="nucleotide sequence ID" value="NZ_KB902277.1"/>
</dbReference>
<accession>A0A0D0NKL1</accession>
<keyword evidence="3" id="KW-1185">Reference proteome</keyword>
<dbReference type="EMBL" id="AONG01000012">
    <property type="protein sequence ID" value="KIQ68860.1"/>
    <property type="molecule type" value="Genomic_DNA"/>
</dbReference>
<dbReference type="Proteomes" id="UP000035100">
    <property type="component" value="Unassembled WGS sequence"/>
</dbReference>
<name>A0A0D0NKL1_9RHOB</name>
<keyword evidence="1" id="KW-1133">Transmembrane helix</keyword>
<reference evidence="2 3" key="1">
    <citation type="submission" date="2013-01" db="EMBL/GenBank/DDBJ databases">
        <authorList>
            <person name="Fiebig A."/>
            <person name="Goeker M."/>
            <person name="Klenk H.-P.P."/>
        </authorList>
    </citation>
    <scope>NUCLEOTIDE SEQUENCE [LARGE SCALE GENOMIC DNA]</scope>
    <source>
        <strain evidence="2 3">DSM 24838</strain>
    </source>
</reference>
<feature type="transmembrane region" description="Helical" evidence="1">
    <location>
        <begin position="56"/>
        <end position="78"/>
    </location>
</feature>
<evidence type="ECO:0000256" key="1">
    <source>
        <dbReference type="SAM" id="Phobius"/>
    </source>
</evidence>